<protein>
    <submittedName>
        <fullName evidence="1">Uncharacterized protein</fullName>
    </submittedName>
</protein>
<name>A0A6J5NA77_9CAUD</name>
<reference evidence="1" key="1">
    <citation type="submission" date="2020-04" db="EMBL/GenBank/DDBJ databases">
        <authorList>
            <person name="Chiriac C."/>
            <person name="Salcher M."/>
            <person name="Ghai R."/>
            <person name="Kavagutti S V."/>
        </authorList>
    </citation>
    <scope>NUCLEOTIDE SEQUENCE</scope>
</reference>
<organism evidence="1">
    <name type="scientific">uncultured Caudovirales phage</name>
    <dbReference type="NCBI Taxonomy" id="2100421"/>
    <lineage>
        <taxon>Viruses</taxon>
        <taxon>Duplodnaviria</taxon>
        <taxon>Heunggongvirae</taxon>
        <taxon>Uroviricota</taxon>
        <taxon>Caudoviricetes</taxon>
        <taxon>Peduoviridae</taxon>
        <taxon>Maltschvirus</taxon>
        <taxon>Maltschvirus maltsch</taxon>
    </lineage>
</organism>
<proteinExistence type="predicted"/>
<evidence type="ECO:0000313" key="1">
    <source>
        <dbReference type="EMBL" id="CAB4154351.1"/>
    </source>
</evidence>
<gene>
    <name evidence="1" type="ORF">UFOVP629_82</name>
</gene>
<dbReference type="EMBL" id="LR796612">
    <property type="protein sequence ID" value="CAB4154351.1"/>
    <property type="molecule type" value="Genomic_DNA"/>
</dbReference>
<sequence length="69" mass="7794">MDETEDVCIWLIENGQDEFGCATVFECGAPVTYNDSGWSCAAGHVHHTYGSLAWEQEQWEHRGDPAYGW</sequence>
<accession>A0A6J5NA77</accession>